<organism evidence="1 2">
    <name type="scientific">Eretmocerus hayati</name>
    <dbReference type="NCBI Taxonomy" id="131215"/>
    <lineage>
        <taxon>Eukaryota</taxon>
        <taxon>Metazoa</taxon>
        <taxon>Ecdysozoa</taxon>
        <taxon>Arthropoda</taxon>
        <taxon>Hexapoda</taxon>
        <taxon>Insecta</taxon>
        <taxon>Pterygota</taxon>
        <taxon>Neoptera</taxon>
        <taxon>Endopterygota</taxon>
        <taxon>Hymenoptera</taxon>
        <taxon>Apocrita</taxon>
        <taxon>Proctotrupomorpha</taxon>
        <taxon>Chalcidoidea</taxon>
        <taxon>Aphelinidae</taxon>
        <taxon>Aphelininae</taxon>
        <taxon>Eretmocerus</taxon>
    </lineage>
</organism>
<keyword evidence="2" id="KW-1185">Reference proteome</keyword>
<gene>
    <name evidence="1" type="ORF">QAD02_023131</name>
</gene>
<proteinExistence type="predicted"/>
<evidence type="ECO:0000313" key="1">
    <source>
        <dbReference type="EMBL" id="KAJ8687337.1"/>
    </source>
</evidence>
<name>A0ACC2PV55_9HYME</name>
<evidence type="ECO:0000313" key="2">
    <source>
        <dbReference type="Proteomes" id="UP001239111"/>
    </source>
</evidence>
<sequence length="108" mass="12042">MSFGKQVYVKEDQVVPESMQIPYDNNNTPWVYLSVGDSSTCFVCQQPDHIAKTCLNRKTSQQANTIEPATETMVNISTQDMVEIPENSNNLKMPPPSTSTTASDDIIR</sequence>
<reference evidence="1" key="1">
    <citation type="submission" date="2023-04" db="EMBL/GenBank/DDBJ databases">
        <title>A chromosome-level genome assembly of the parasitoid wasp Eretmocerus hayati.</title>
        <authorList>
            <person name="Zhong Y."/>
            <person name="Liu S."/>
            <person name="Liu Y."/>
        </authorList>
    </citation>
    <scope>NUCLEOTIDE SEQUENCE</scope>
    <source>
        <strain evidence="1">ZJU_SS_LIU_2023</strain>
    </source>
</reference>
<dbReference type="Proteomes" id="UP001239111">
    <property type="component" value="Chromosome 1"/>
</dbReference>
<dbReference type="EMBL" id="CM056741">
    <property type="protein sequence ID" value="KAJ8687337.1"/>
    <property type="molecule type" value="Genomic_DNA"/>
</dbReference>
<protein>
    <submittedName>
        <fullName evidence="1">Uncharacterized protein</fullName>
    </submittedName>
</protein>
<accession>A0ACC2PV55</accession>
<comment type="caution">
    <text evidence="1">The sequence shown here is derived from an EMBL/GenBank/DDBJ whole genome shotgun (WGS) entry which is preliminary data.</text>
</comment>